<evidence type="ECO:0000313" key="26">
    <source>
        <dbReference type="Proteomes" id="UP000825002"/>
    </source>
</evidence>
<dbReference type="Gene3D" id="2.60.40.60">
    <property type="entry name" value="Cadherins"/>
    <property type="match status" value="1"/>
</dbReference>
<dbReference type="Gene3D" id="3.30.200.20">
    <property type="entry name" value="Phosphorylase Kinase, domain 1"/>
    <property type="match status" value="1"/>
</dbReference>
<evidence type="ECO:0000256" key="18">
    <source>
        <dbReference type="PROSITE-ProRule" id="PRU00043"/>
    </source>
</evidence>
<dbReference type="EMBL" id="JAIFTH010000143">
    <property type="protein sequence ID" value="KAG9510454.1"/>
    <property type="molecule type" value="Genomic_DNA"/>
</dbReference>
<comment type="caution">
    <text evidence="25">The sequence shown here is derived from an EMBL/GenBank/DDBJ whole genome shotgun (WGS) entry which is preliminary data.</text>
</comment>
<keyword evidence="11" id="KW-0449">Lipoprotein</keyword>
<evidence type="ECO:0000256" key="3">
    <source>
        <dbReference type="ARBA" id="ARBA00017975"/>
    </source>
</evidence>
<dbReference type="InterPro" id="IPR008266">
    <property type="entry name" value="Tyr_kinase_AS"/>
</dbReference>
<feature type="domain" description="AH" evidence="24">
    <location>
        <begin position="1236"/>
        <end position="1449"/>
    </location>
</feature>
<sequence length="1617" mass="183652">LRKAMSTRFYPRFVKGNPQLRIFLPDWTMTLIKQPNLPDNVVAFRTDPRMTDWDVKNYLTKIYKINVADIKSKIYAGDISRAPDKQYIIKADDYKIVQVTLPEGKSFKWPDLFPTERFKEELEDYKLSRTFATDTICENYNQSQHQANKHSTQFATDSTTIKHSISITNIVSTKHEGNDGKINHSIVASDAAHHRWHGALNMPIVANTPPYFQSIDSDLIVSDDNPTGTRVLVAKAVDNENDHLKYSIQRSLYNDASDYFRINPETGELVISERRFPPNSRNFYLTIAAHDGHYSSTVELRVCVVHPRELASHSMAELMATTCRPMPVSTHDKYKSFPGYDARTHRIPPYVNPPPILYPFDRVLVHKVNSGATTTTASPLTLTTVASATTSEFDNDEVDDDGELTSTESAAPVIGTWEGRLINNIVDLSMVFFFATGTIFLVLSLFVYTTLKRARSEMHRQISPQARSLNDDYRINGSNFGSTVDRSQYTDHFATHEPLSNQSSVSIIGERRLDELQFDAASKDTGVFGSKTLSRRTSDEISEFLGQNELLAMDVARVGRPQPDDDLLDDLRSANHLINRPAMNASGSDLMRLDDSLQSLNELSGDNQLLESTASIIRIDCDAHHDNNASNYMTFRNTTSQASPLICDITNNSTKKQHSAVVSNNDNSASIDWSKSMQSQEKSVMSHKTRPNPVERKHLSFNTNKNDNLEIQRTVSVPLQPPVSTRFGATAGTGNSKTLGRRSMQNSNQFQQYVTSKYQHEDSEKPKRTWGFPPHKLTFIDIIDKGQFGLVWRCEARGLNNDDDSSTKIVAVKTVKVKEGFDLDKARTDLLGEIEIMKLLGEHPNVVTLFNYCLDREPYLIMEYMERGQLQSYLRASRRDRTYDNMHGSSDTLTSRDLVKFSYHVARGMDYITSLGVVHRDLAARNILLSDQRVCKVADFGMARNVSYECAYERRSHDKVPVRWMAPESLFENKYTAKSDVYSFGILMWEIVTLGSTPYPQISATEVMALVKRGDRLAKPEHCKSDLYDIMYRCWHTDPSERPSFTELTAKLDKLLISANEYIELDQYPDHCYYNISLSDIMEHMEYIWSDYDAPNSLYFDEDKLGLSTSSGQTVITKNNSNMLGISIGGGSTSNCPCVYIVQVFDNTPASEDGTLEAGDEIVSINGISVKNKSKVDVAKMIQTGGKDVTINYNKLHVDTEQGKSLDIILKKFKHRMVEKMSPTTADTIGLSRAILCNDSLVKRMQELHRNERIYAGLRDRSRNNFKTLYEMSRVYRAFGDVLTEIGCREKQPEAGEAFRKFGECNRIFEKFGFETLEKMRPIIKDLDTYLNKAIPDTKLTIKKYADAKFEYLSYCLKIKEMDDEERDFYIMNEPLYRVETGNYEYRLILRCRQVARARFSSLRSDVLAKIELLDQKHVQHLAVQLSKIMQGLSEYNGRCSELLAQCPTFPIEMDLSQCFDFTYDDVPEQIDSNNLDGTEELMVTNHNDTNEQSQLSSYTTVDNKNATEGQHCSAVIDTQLKDVDKFFENNNANTFENYNLVELETGSETTADGASLDFLNDLFPRDNDRHSTGTATSERTSSNDLVDLTQDSQVKLHNSQRRPTQPDLPRWLAGPS</sequence>
<evidence type="ECO:0000313" key="25">
    <source>
        <dbReference type="EMBL" id="KAG9510454.1"/>
    </source>
</evidence>
<dbReference type="CDD" id="cd06722">
    <property type="entry name" value="PDZ_PICK1-like"/>
    <property type="match status" value="1"/>
</dbReference>
<dbReference type="InterPro" id="IPR027267">
    <property type="entry name" value="AH/BAR_dom_sf"/>
</dbReference>
<feature type="non-terminal residue" evidence="25">
    <location>
        <position position="1"/>
    </location>
</feature>
<dbReference type="InterPro" id="IPR011009">
    <property type="entry name" value="Kinase-like_dom_sf"/>
</dbReference>
<evidence type="ECO:0000256" key="15">
    <source>
        <dbReference type="ARBA" id="ARBA00034102"/>
    </source>
</evidence>
<keyword evidence="6" id="KW-0689">Ribosomal protein</keyword>
<evidence type="ECO:0000256" key="19">
    <source>
        <dbReference type="SAM" id="MobiDB-lite"/>
    </source>
</evidence>
<evidence type="ECO:0000256" key="12">
    <source>
        <dbReference type="ARBA" id="ARBA00031097"/>
    </source>
</evidence>
<comment type="subunit">
    <text evidence="17">Monomer and homodimer. Interacts with CXADR. Interacts presynaptically with the glutamate receptors GRIA2, GRIA3, GRIK3, isoform 3 of GRIA4, isoform A of GRM4, GRM7 and GRM8; with NAPA and NAPB; and with BTG2. The interaction with NAPA and NAPB disrupts the interaction with GRIA2, conducting to the internalization of GRIA2. Interacts with PRKCA; with the amine transporters SLC6A2 and SLC6A3; with the channels ASIC1 and ASIC2; with the GTP-binding proteins ARF1 and ARF3; with the ephrin receptor tyrosine kinases EPHA7, EPHB1 and EPHB2; with ERBB2 and through its PDZ domain with the C-terminal tail of PRLHR. Interacts with UNC5A. Interacts (via AH domain) with NCS1/FREQ; in a calcium-dependent manner. Interacts with F-actin and associates with the ARP2/3 complex. Interacts (via PDZ domain) with ARF1 (activated); the interaction blocks Arp2/3 complex inhibition. Interacts with SORCS3.</text>
</comment>
<keyword evidence="20" id="KW-1133">Transmembrane helix</keyword>
<evidence type="ECO:0000256" key="2">
    <source>
        <dbReference type="ARBA" id="ARBA00004635"/>
    </source>
</evidence>
<dbReference type="PROSITE" id="PS00109">
    <property type="entry name" value="PROTEIN_KINASE_TYR"/>
    <property type="match status" value="1"/>
</dbReference>
<evidence type="ECO:0000256" key="10">
    <source>
        <dbReference type="ARBA" id="ARBA00023274"/>
    </source>
</evidence>
<dbReference type="Gene3D" id="1.10.510.10">
    <property type="entry name" value="Transferase(Phosphotransferase) domain 1"/>
    <property type="match status" value="1"/>
</dbReference>
<dbReference type="CDD" id="cd00192">
    <property type="entry name" value="PTKc"/>
    <property type="match status" value="1"/>
</dbReference>
<comment type="subcellular location">
    <subcellularLocation>
        <location evidence="1">Cytoplasm</location>
        <location evidence="1">Perinuclear region</location>
    </subcellularLocation>
    <subcellularLocation>
        <location evidence="2">Membrane</location>
        <topology evidence="2">Lipid-anchor</topology>
    </subcellularLocation>
    <subcellularLocation>
        <location evidence="16">Postsynaptic density</location>
    </subcellularLocation>
    <subcellularLocation>
        <location evidence="15">Synapse</location>
        <location evidence="15">Synaptosome</location>
    </subcellularLocation>
</comment>
<evidence type="ECO:0000259" key="24">
    <source>
        <dbReference type="PROSITE" id="PS50870"/>
    </source>
</evidence>
<dbReference type="InterPro" id="IPR020635">
    <property type="entry name" value="Tyr_kinase_cat_dom"/>
</dbReference>
<dbReference type="Gene3D" id="1.20.1270.60">
    <property type="entry name" value="Arfaptin homology (AH) domain/BAR domain"/>
    <property type="match status" value="1"/>
</dbReference>
<reference evidence="25 26" key="1">
    <citation type="submission" date="2020-10" db="EMBL/GenBank/DDBJ databases">
        <authorList>
            <person name="Klimov P.B."/>
            <person name="Dyachkov S.M."/>
            <person name="Chetverikov P.E."/>
        </authorList>
    </citation>
    <scope>NUCLEOTIDE SEQUENCE [LARGE SCALE GENOMIC DNA]</scope>
    <source>
        <strain evidence="25">BMOC 18-1129-001#AD2665</strain>
        <tissue evidence="25">Entire mites</tissue>
    </source>
</reference>
<dbReference type="PROSITE" id="PS50870">
    <property type="entry name" value="AH"/>
    <property type="match status" value="1"/>
</dbReference>
<dbReference type="SMART" id="SM01015">
    <property type="entry name" value="Arfaptin"/>
    <property type="match status" value="1"/>
</dbReference>
<dbReference type="InterPro" id="IPR015919">
    <property type="entry name" value="Cadherin-like_sf"/>
</dbReference>
<dbReference type="InterPro" id="IPR037959">
    <property type="entry name" value="PICK1_BAR"/>
</dbReference>
<dbReference type="CDD" id="cd07659">
    <property type="entry name" value="BAR_PICK1"/>
    <property type="match status" value="1"/>
</dbReference>
<dbReference type="InterPro" id="IPR002126">
    <property type="entry name" value="Cadherin-like_dom"/>
</dbReference>
<dbReference type="PROSITE" id="PS50268">
    <property type="entry name" value="CADHERIN_2"/>
    <property type="match status" value="1"/>
</dbReference>
<feature type="compositionally biased region" description="Polar residues" evidence="19">
    <location>
        <begin position="732"/>
        <end position="745"/>
    </location>
</feature>
<dbReference type="SMART" id="SM00219">
    <property type="entry name" value="TyrKc"/>
    <property type="match status" value="1"/>
</dbReference>
<keyword evidence="26" id="KW-1185">Reference proteome</keyword>
<dbReference type="Pfam" id="PF00595">
    <property type="entry name" value="PDZ"/>
    <property type="match status" value="1"/>
</dbReference>
<keyword evidence="9" id="KW-0009">Actin-binding</keyword>
<keyword evidence="8" id="KW-0564">Palmitate</keyword>
<dbReference type="InterPro" id="IPR010504">
    <property type="entry name" value="AH_dom"/>
</dbReference>
<dbReference type="InterPro" id="IPR001478">
    <property type="entry name" value="PDZ"/>
</dbReference>
<evidence type="ECO:0000259" key="22">
    <source>
        <dbReference type="PROSITE" id="PS50106"/>
    </source>
</evidence>
<dbReference type="InterPro" id="IPR036034">
    <property type="entry name" value="PDZ_sf"/>
</dbReference>
<comment type="function">
    <text evidence="14">Probable adapter protein that bind to and organize the subcellular localization of a variety of membrane proteins containing some PDZ recognition sequence. Involved in the clustering of various receptors, possibly by acting at the receptor internalization level. Plays a role in synaptic plasticity by regulating the trafficking and internalization of AMPA receptors. May be regulated upon PRKCA activation. May regulate ASIC1/ASIC3 channel. Regulates actin polymerization by inhibiting the actin-nucleating activity of the Arp2/3 complex; the function is competitive with nucleation promoting factors and is linked to neuronal morphology regulation and AMPA receptor (AMPAR) endocytosis. Via interaction with the Arp2/3 complex involved in regulation of synaptic plasicity of excitatory synapses and required for spine shrinkage during long-term depression (LTD). Involved in regulation of astrocyte morphology, antagonistic to Arp2/3 complex activator WASL/N-WASP function.</text>
</comment>
<dbReference type="CDD" id="cd11304">
    <property type="entry name" value="Cadherin_repeat"/>
    <property type="match status" value="1"/>
</dbReference>
<feature type="domain" description="Cadherin" evidence="23">
    <location>
        <begin position="221"/>
        <end position="327"/>
    </location>
</feature>
<dbReference type="PROSITE" id="PS50011">
    <property type="entry name" value="PROTEIN_KINASE_DOM"/>
    <property type="match status" value="1"/>
</dbReference>
<feature type="compositionally biased region" description="Polar residues" evidence="19">
    <location>
        <begin position="1573"/>
        <end position="1604"/>
    </location>
</feature>
<dbReference type="PANTHER" id="PTHR24416:SF621">
    <property type="entry name" value="TYROSINE KINASE RECEPTOR CAD96CA"/>
    <property type="match status" value="1"/>
</dbReference>
<evidence type="ECO:0000256" key="17">
    <source>
        <dbReference type="ARBA" id="ARBA00093501"/>
    </source>
</evidence>
<dbReference type="SUPFAM" id="SSF49313">
    <property type="entry name" value="Cadherin-like"/>
    <property type="match status" value="1"/>
</dbReference>
<dbReference type="PRINTS" id="PR00109">
    <property type="entry name" value="TYRKINASE"/>
</dbReference>
<name>A0ABQ7SAL4_9ACAR</name>
<dbReference type="InterPro" id="IPR001245">
    <property type="entry name" value="Ser-Thr/Tyr_kinase_cat_dom"/>
</dbReference>
<evidence type="ECO:0000256" key="11">
    <source>
        <dbReference type="ARBA" id="ARBA00023288"/>
    </source>
</evidence>
<feature type="domain" description="Protein kinase" evidence="21">
    <location>
        <begin position="777"/>
        <end position="1056"/>
    </location>
</feature>
<accession>A0ABQ7SAL4</accession>
<keyword evidence="10" id="KW-0687">Ribonucleoprotein</keyword>
<evidence type="ECO:0000256" key="9">
    <source>
        <dbReference type="ARBA" id="ARBA00023203"/>
    </source>
</evidence>
<dbReference type="Gene3D" id="3.30.70.330">
    <property type="match status" value="1"/>
</dbReference>
<feature type="region of interest" description="Disordered" evidence="19">
    <location>
        <begin position="721"/>
        <end position="745"/>
    </location>
</feature>
<evidence type="ECO:0000256" key="13">
    <source>
        <dbReference type="ARBA" id="ARBA00032804"/>
    </source>
</evidence>
<evidence type="ECO:0000256" key="7">
    <source>
        <dbReference type="ARBA" id="ARBA00023018"/>
    </source>
</evidence>
<keyword evidence="5 18" id="KW-0106">Calcium</keyword>
<keyword evidence="20" id="KW-0812">Transmembrane</keyword>
<evidence type="ECO:0000256" key="1">
    <source>
        <dbReference type="ARBA" id="ARBA00004556"/>
    </source>
</evidence>
<evidence type="ECO:0000259" key="21">
    <source>
        <dbReference type="PROSITE" id="PS50011"/>
    </source>
</evidence>
<evidence type="ECO:0000256" key="16">
    <source>
        <dbReference type="ARBA" id="ARBA00034105"/>
    </source>
</evidence>
<dbReference type="InterPro" id="IPR012678">
    <property type="entry name" value="Ribosomal_uL23/eL15/eS24_sf"/>
</dbReference>
<feature type="domain" description="PDZ" evidence="22">
    <location>
        <begin position="1113"/>
        <end position="1197"/>
    </location>
</feature>
<evidence type="ECO:0000256" key="6">
    <source>
        <dbReference type="ARBA" id="ARBA00022980"/>
    </source>
</evidence>
<evidence type="ECO:0000256" key="5">
    <source>
        <dbReference type="ARBA" id="ARBA00022837"/>
    </source>
</evidence>
<evidence type="ECO:0000256" key="4">
    <source>
        <dbReference type="ARBA" id="ARBA00022599"/>
    </source>
</evidence>
<dbReference type="Proteomes" id="UP000825002">
    <property type="component" value="Unassembled WGS sequence"/>
</dbReference>
<keyword evidence="7" id="KW-0770">Synapse</keyword>
<dbReference type="SUPFAM" id="SSF50156">
    <property type="entry name" value="PDZ domain-like"/>
    <property type="match status" value="1"/>
</dbReference>
<dbReference type="InterPro" id="IPR000719">
    <property type="entry name" value="Prot_kinase_dom"/>
</dbReference>
<dbReference type="InterPro" id="IPR050122">
    <property type="entry name" value="RTK"/>
</dbReference>
<organism evidence="25 26">
    <name type="scientific">Fragariocoptes setiger</name>
    <dbReference type="NCBI Taxonomy" id="1670756"/>
    <lineage>
        <taxon>Eukaryota</taxon>
        <taxon>Metazoa</taxon>
        <taxon>Ecdysozoa</taxon>
        <taxon>Arthropoda</taxon>
        <taxon>Chelicerata</taxon>
        <taxon>Arachnida</taxon>
        <taxon>Acari</taxon>
        <taxon>Acariformes</taxon>
        <taxon>Trombidiformes</taxon>
        <taxon>Prostigmata</taxon>
        <taxon>Eupodina</taxon>
        <taxon>Eriophyoidea</taxon>
        <taxon>Phytoptidae</taxon>
        <taxon>Fragariocoptes</taxon>
    </lineage>
</organism>
<dbReference type="Pfam" id="PF06456">
    <property type="entry name" value="Arfaptin"/>
    <property type="match status" value="1"/>
</dbReference>
<feature type="region of interest" description="Disordered" evidence="19">
    <location>
        <begin position="1566"/>
        <end position="1617"/>
    </location>
</feature>
<dbReference type="PANTHER" id="PTHR24416">
    <property type="entry name" value="TYROSINE-PROTEIN KINASE RECEPTOR"/>
    <property type="match status" value="1"/>
</dbReference>
<gene>
    <name evidence="25" type="primary">PICK1</name>
    <name evidence="25" type="ORF">GZH46_01004</name>
</gene>
<keyword evidence="4" id="KW-0771">Synaptosome</keyword>
<dbReference type="Pfam" id="PF07714">
    <property type="entry name" value="PK_Tyr_Ser-Thr"/>
    <property type="match status" value="1"/>
</dbReference>
<dbReference type="PROSITE" id="PS50106">
    <property type="entry name" value="PDZ"/>
    <property type="match status" value="1"/>
</dbReference>
<dbReference type="Gene3D" id="2.30.42.10">
    <property type="match status" value="1"/>
</dbReference>
<keyword evidence="20" id="KW-0472">Membrane</keyword>
<dbReference type="SUPFAM" id="SSF56112">
    <property type="entry name" value="Protein kinase-like (PK-like)"/>
    <property type="match status" value="1"/>
</dbReference>
<evidence type="ECO:0000256" key="20">
    <source>
        <dbReference type="SAM" id="Phobius"/>
    </source>
</evidence>
<proteinExistence type="predicted"/>
<protein>
    <recommendedName>
        <fullName evidence="3">PRKCA-binding protein</fullName>
    </recommendedName>
    <alternativeName>
        <fullName evidence="13">Protein interacting with C kinase 1</fullName>
    </alternativeName>
    <alternativeName>
        <fullName evidence="12">Protein kinase C-alpha-binding protein</fullName>
    </alternativeName>
</protein>
<dbReference type="SUPFAM" id="SSF103657">
    <property type="entry name" value="BAR/IMD domain-like"/>
    <property type="match status" value="1"/>
</dbReference>
<evidence type="ECO:0000256" key="14">
    <source>
        <dbReference type="ARBA" id="ARBA00033721"/>
    </source>
</evidence>
<dbReference type="InterPro" id="IPR012677">
    <property type="entry name" value="Nucleotide-bd_a/b_plait_sf"/>
</dbReference>
<evidence type="ECO:0000259" key="23">
    <source>
        <dbReference type="PROSITE" id="PS50268"/>
    </source>
</evidence>
<feature type="transmembrane region" description="Helical" evidence="20">
    <location>
        <begin position="430"/>
        <end position="451"/>
    </location>
</feature>
<dbReference type="SUPFAM" id="SSF54189">
    <property type="entry name" value="Ribosomal proteins S24e, L23 and L15e"/>
    <property type="match status" value="1"/>
</dbReference>
<dbReference type="SMART" id="SM00228">
    <property type="entry name" value="PDZ"/>
    <property type="match status" value="1"/>
</dbReference>
<evidence type="ECO:0000256" key="8">
    <source>
        <dbReference type="ARBA" id="ARBA00023139"/>
    </source>
</evidence>